<dbReference type="Gene3D" id="3.40.250.10">
    <property type="entry name" value="Rhodanese-like domain"/>
    <property type="match status" value="1"/>
</dbReference>
<feature type="transmembrane region" description="Helical" evidence="1">
    <location>
        <begin position="114"/>
        <end position="132"/>
    </location>
</feature>
<dbReference type="SUPFAM" id="SSF52821">
    <property type="entry name" value="Rhodanese/Cell cycle control phosphatase"/>
    <property type="match status" value="1"/>
</dbReference>
<dbReference type="EMBL" id="BSSQ01000015">
    <property type="protein sequence ID" value="GLX69620.1"/>
    <property type="molecule type" value="Genomic_DNA"/>
</dbReference>
<dbReference type="InterPro" id="IPR050229">
    <property type="entry name" value="GlpE_sulfurtransferase"/>
</dbReference>
<dbReference type="RefSeq" id="WP_284240406.1">
    <property type="nucleotide sequence ID" value="NZ_BSSQ01000015.1"/>
</dbReference>
<comment type="caution">
    <text evidence="3">The sequence shown here is derived from an EMBL/GenBank/DDBJ whole genome shotgun (WGS) entry which is preliminary data.</text>
</comment>
<dbReference type="PANTHER" id="PTHR43031:SF16">
    <property type="entry name" value="OXIDOREDUCTASE"/>
    <property type="match status" value="1"/>
</dbReference>
<dbReference type="PANTHER" id="PTHR43031">
    <property type="entry name" value="FAD-DEPENDENT OXIDOREDUCTASE"/>
    <property type="match status" value="1"/>
</dbReference>
<feature type="transmembrane region" description="Helical" evidence="1">
    <location>
        <begin position="138"/>
        <end position="159"/>
    </location>
</feature>
<keyword evidence="1" id="KW-0472">Membrane</keyword>
<name>A0ABQ6GH71_9BACL</name>
<evidence type="ECO:0000259" key="2">
    <source>
        <dbReference type="PROSITE" id="PS50206"/>
    </source>
</evidence>
<gene>
    <name evidence="3" type="ORF">MU1_39650</name>
</gene>
<dbReference type="CDD" id="cd00158">
    <property type="entry name" value="RHOD"/>
    <property type="match status" value="1"/>
</dbReference>
<evidence type="ECO:0000256" key="1">
    <source>
        <dbReference type="SAM" id="Phobius"/>
    </source>
</evidence>
<keyword evidence="1" id="KW-1133">Transmembrane helix</keyword>
<sequence>MSNGYTDLTFHEFQAKINKRDSLKIIDLRTPSSFERGHIKGAINIPYPTWSKLPKVSAEEEVVIICYVGMASRKASERLAQSHGQVFNYTGGMAKWQGEMETGKIGSKWNADRIHNLAVGLLLLPALPLSLWNPWWGVTYSSVIAFGNLLCGVANYSLITRVIRSFGFK</sequence>
<dbReference type="SMART" id="SM00450">
    <property type="entry name" value="RHOD"/>
    <property type="match status" value="1"/>
</dbReference>
<dbReference type="Pfam" id="PF00581">
    <property type="entry name" value="Rhodanese"/>
    <property type="match status" value="1"/>
</dbReference>
<dbReference type="InterPro" id="IPR036873">
    <property type="entry name" value="Rhodanese-like_dom_sf"/>
</dbReference>
<evidence type="ECO:0000313" key="3">
    <source>
        <dbReference type="EMBL" id="GLX69620.1"/>
    </source>
</evidence>
<reference evidence="3 4" key="1">
    <citation type="submission" date="2023-03" db="EMBL/GenBank/DDBJ databases">
        <title>Draft genome sequence of the bacteria which degrade cell wall of Tricholomamatutake.</title>
        <authorList>
            <person name="Konishi Y."/>
            <person name="Fukuta Y."/>
            <person name="Shirasaka N."/>
        </authorList>
    </citation>
    <scope>NUCLEOTIDE SEQUENCE [LARGE SCALE GENOMIC DNA]</scope>
    <source>
        <strain evidence="4">mu1</strain>
    </source>
</reference>
<dbReference type="PROSITE" id="PS50206">
    <property type="entry name" value="RHODANESE_3"/>
    <property type="match status" value="1"/>
</dbReference>
<keyword evidence="1" id="KW-0812">Transmembrane</keyword>
<proteinExistence type="predicted"/>
<organism evidence="3 4">
    <name type="scientific">Paenibacillus glycanilyticus</name>
    <dbReference type="NCBI Taxonomy" id="126569"/>
    <lineage>
        <taxon>Bacteria</taxon>
        <taxon>Bacillati</taxon>
        <taxon>Bacillota</taxon>
        <taxon>Bacilli</taxon>
        <taxon>Bacillales</taxon>
        <taxon>Paenibacillaceae</taxon>
        <taxon>Paenibacillus</taxon>
    </lineage>
</organism>
<evidence type="ECO:0000313" key="4">
    <source>
        <dbReference type="Proteomes" id="UP001157114"/>
    </source>
</evidence>
<feature type="domain" description="Rhodanese" evidence="2">
    <location>
        <begin position="19"/>
        <end position="101"/>
    </location>
</feature>
<dbReference type="Proteomes" id="UP001157114">
    <property type="component" value="Unassembled WGS sequence"/>
</dbReference>
<dbReference type="InterPro" id="IPR001763">
    <property type="entry name" value="Rhodanese-like_dom"/>
</dbReference>
<accession>A0ABQ6GH71</accession>
<protein>
    <recommendedName>
        <fullName evidence="2">Rhodanese domain-containing protein</fullName>
    </recommendedName>
</protein>
<keyword evidence="4" id="KW-1185">Reference proteome</keyword>